<dbReference type="Pfam" id="PF21130">
    <property type="entry name" value="YgfZ_barrel"/>
    <property type="match status" value="1"/>
</dbReference>
<evidence type="ECO:0000313" key="2">
    <source>
        <dbReference type="EMBL" id="QCI26426.1"/>
    </source>
</evidence>
<gene>
    <name evidence="2" type="primary">ygfZ</name>
    <name evidence="2" type="ORF">D9V79_01310</name>
</gene>
<dbReference type="PANTHER" id="PTHR22602:SF0">
    <property type="entry name" value="TRANSFERASE CAF17, MITOCHONDRIAL-RELATED"/>
    <property type="match status" value="1"/>
</dbReference>
<reference evidence="2 3" key="1">
    <citation type="submission" date="2018-10" db="EMBL/GenBank/DDBJ databases">
        <title>Comparative functional genomics of the obligate endosymbiont Buchnera aphidicola.</title>
        <authorList>
            <person name="Chong R.A."/>
        </authorList>
    </citation>
    <scope>NUCLEOTIDE SEQUENCE [LARGE SCALE GENOMIC DNA]</scope>
    <source>
        <strain evidence="2 3">Ssp</strain>
    </source>
</reference>
<dbReference type="SUPFAM" id="SSF103025">
    <property type="entry name" value="Folate-binding domain"/>
    <property type="match status" value="1"/>
</dbReference>
<evidence type="ECO:0000259" key="1">
    <source>
        <dbReference type="Pfam" id="PF21130"/>
    </source>
</evidence>
<dbReference type="Gene3D" id="3.30.70.1400">
    <property type="entry name" value="Aminomethyltransferase beta-barrel domains"/>
    <property type="match status" value="1"/>
</dbReference>
<proteinExistence type="predicted"/>
<dbReference type="Proteomes" id="UP000298636">
    <property type="component" value="Chromosome"/>
</dbReference>
<dbReference type="InterPro" id="IPR048451">
    <property type="entry name" value="YgfZ_barrel"/>
</dbReference>
<feature type="domain" description="tRNA-modifying protein YgfZ-like beta-barrel" evidence="1">
    <location>
        <begin position="267"/>
        <end position="333"/>
    </location>
</feature>
<dbReference type="InterPro" id="IPR045179">
    <property type="entry name" value="YgfZ/GcvT"/>
</dbReference>
<keyword evidence="3" id="KW-1185">Reference proteome</keyword>
<protein>
    <submittedName>
        <fullName evidence="2">tRNA-modifying protein YgfZ</fullName>
    </submittedName>
</protein>
<dbReference type="GO" id="GO:0016226">
    <property type="term" value="P:iron-sulfur cluster assembly"/>
    <property type="evidence" value="ECO:0007669"/>
    <property type="project" value="TreeGrafter"/>
</dbReference>
<dbReference type="EMBL" id="CP032998">
    <property type="protein sequence ID" value="QCI26426.1"/>
    <property type="molecule type" value="Genomic_DNA"/>
</dbReference>
<dbReference type="Gene3D" id="3.30.70.1630">
    <property type="match status" value="1"/>
</dbReference>
<name>A0A4D6Y8X4_9GAMM</name>
<dbReference type="PANTHER" id="PTHR22602">
    <property type="entry name" value="TRANSFERASE CAF17, MITOCHONDRIAL-RELATED"/>
    <property type="match status" value="1"/>
</dbReference>
<evidence type="ECO:0000313" key="3">
    <source>
        <dbReference type="Proteomes" id="UP000298636"/>
    </source>
</evidence>
<sequence>MVFIIKYLYILFDIRKNIMNIFNICKSNNYHTSNVVLTKFLCSFAILYDWSLIWVSGLDSKKYLQSQITRNLFLLNYNKHILSAHCNARGKVWNILHLFHYNHGYAYIQQNDLSKIQINELKRYSIFSDVNIVQLSKFTLLGVFGLNCRKVLSDFFNILPDKNKTVVYVNDNVLLWFDNPIERFLLILKQKDFLDVKTFLLKQSIQCNLNKWLFLDIQSGFPMLNIKTTGKFIPQELNLENLKGIDFDKGCYCGQEVISRLHFRNINKRNLYCLIGITKNVPCLLEDIEMYDNSWKKVGNIFFVLQIKKNIFCIQGILKNIVSLKNIYRLSNDVTSYFIIK</sequence>
<dbReference type="InterPro" id="IPR029043">
    <property type="entry name" value="GcvT/YgfZ_C"/>
</dbReference>
<accession>A0A4D6Y8X4</accession>
<dbReference type="NCBIfam" id="NF007110">
    <property type="entry name" value="PRK09559.1"/>
    <property type="match status" value="1"/>
</dbReference>
<dbReference type="InterPro" id="IPR017703">
    <property type="entry name" value="YgfZ/GCV_T_CS"/>
</dbReference>
<dbReference type="OrthoDB" id="9796287at2"/>
<organism evidence="2 3">
    <name type="scientific">Buchnera aphidicola</name>
    <name type="common">Stegophylla sp.</name>
    <dbReference type="NCBI Taxonomy" id="2315800"/>
    <lineage>
        <taxon>Bacteria</taxon>
        <taxon>Pseudomonadati</taxon>
        <taxon>Pseudomonadota</taxon>
        <taxon>Gammaproteobacteria</taxon>
        <taxon>Enterobacterales</taxon>
        <taxon>Erwiniaceae</taxon>
        <taxon>Buchnera</taxon>
    </lineage>
</organism>
<dbReference type="SUPFAM" id="SSF101790">
    <property type="entry name" value="Aminomethyltransferase beta-barrel domain"/>
    <property type="match status" value="1"/>
</dbReference>
<dbReference type="AlphaFoldDB" id="A0A4D6Y8X4"/>
<dbReference type="NCBIfam" id="TIGR03317">
    <property type="entry name" value="ygfZ_signature"/>
    <property type="match status" value="1"/>
</dbReference>
<dbReference type="Gene3D" id="2.40.30.160">
    <property type="match status" value="1"/>
</dbReference>